<reference evidence="3" key="1">
    <citation type="submission" date="2016-10" db="EMBL/GenBank/DDBJ databases">
        <authorList>
            <person name="Varghese N."/>
            <person name="Submissions S."/>
        </authorList>
    </citation>
    <scope>NUCLEOTIDE SEQUENCE [LARGE SCALE GENOMIC DNA]</scope>
    <source>
        <strain evidence="3">DSM 22965</strain>
    </source>
</reference>
<evidence type="ECO:0000256" key="1">
    <source>
        <dbReference type="SAM" id="Phobius"/>
    </source>
</evidence>
<organism evidence="2 3">
    <name type="scientific">Agrococcus carbonis</name>
    <dbReference type="NCBI Taxonomy" id="684552"/>
    <lineage>
        <taxon>Bacteria</taxon>
        <taxon>Bacillati</taxon>
        <taxon>Actinomycetota</taxon>
        <taxon>Actinomycetes</taxon>
        <taxon>Micrococcales</taxon>
        <taxon>Microbacteriaceae</taxon>
        <taxon>Agrococcus</taxon>
    </lineage>
</organism>
<dbReference type="EMBL" id="LT629734">
    <property type="protein sequence ID" value="SDS42490.1"/>
    <property type="molecule type" value="Genomic_DNA"/>
</dbReference>
<dbReference type="OrthoDB" id="2087435at2"/>
<keyword evidence="1" id="KW-1133">Transmembrane helix</keyword>
<dbReference type="Gene3D" id="1.20.120.1220">
    <property type="match status" value="1"/>
</dbReference>
<dbReference type="AlphaFoldDB" id="A0A1H1S337"/>
<keyword evidence="1" id="KW-0812">Transmembrane</keyword>
<keyword evidence="3" id="KW-1185">Reference proteome</keyword>
<sequence>MPPLVIALAAVLCAVAAWLLTPWARRIAESDSRWLHRAVPAAIGAVAGAGAALIADHWAVLLALCALAIGAALLVPVDLAVFRLPDAIVWPTTGAVLGMLLVAAVATGEWARFGWALAAMLIVGVIYFALGWIAPQSFGLGDVKLSLVLGLALGWFGWRAVLWGMLGGFAVFAVVALLLVATRRVSLKSDLAFGPWMLVGAWAGLAVGAVSA</sequence>
<keyword evidence="2" id="KW-0489">Methyltransferase</keyword>
<feature type="transmembrane region" description="Helical" evidence="1">
    <location>
        <begin position="34"/>
        <end position="54"/>
    </location>
</feature>
<keyword evidence="2" id="KW-0808">Transferase</keyword>
<keyword evidence="1" id="KW-0472">Membrane</keyword>
<feature type="transmembrane region" description="Helical" evidence="1">
    <location>
        <begin position="61"/>
        <end position="82"/>
    </location>
</feature>
<dbReference type="GO" id="GO:0032259">
    <property type="term" value="P:methylation"/>
    <property type="evidence" value="ECO:0007669"/>
    <property type="project" value="UniProtKB-KW"/>
</dbReference>
<proteinExistence type="predicted"/>
<feature type="transmembrane region" description="Helical" evidence="1">
    <location>
        <begin position="191"/>
        <end position="210"/>
    </location>
</feature>
<accession>A0A1H1S337</accession>
<feature type="transmembrane region" description="Helical" evidence="1">
    <location>
        <begin position="155"/>
        <end position="179"/>
    </location>
</feature>
<name>A0A1H1S337_9MICO</name>
<feature type="transmembrane region" description="Helical" evidence="1">
    <location>
        <begin position="113"/>
        <end position="135"/>
    </location>
</feature>
<evidence type="ECO:0000313" key="3">
    <source>
        <dbReference type="Proteomes" id="UP000199649"/>
    </source>
</evidence>
<protein>
    <submittedName>
        <fullName evidence="2">Leader peptidase (Prepilin peptidase) / N-methyltransferase</fullName>
    </submittedName>
</protein>
<gene>
    <name evidence="2" type="ORF">SAMN04489719_2290</name>
</gene>
<evidence type="ECO:0000313" key="2">
    <source>
        <dbReference type="EMBL" id="SDS42490.1"/>
    </source>
</evidence>
<dbReference type="GO" id="GO:0008168">
    <property type="term" value="F:methyltransferase activity"/>
    <property type="evidence" value="ECO:0007669"/>
    <property type="project" value="UniProtKB-KW"/>
</dbReference>
<feature type="transmembrane region" description="Helical" evidence="1">
    <location>
        <begin position="88"/>
        <end position="106"/>
    </location>
</feature>
<dbReference type="RefSeq" id="WP_092667119.1">
    <property type="nucleotide sequence ID" value="NZ_LT629734.1"/>
</dbReference>
<dbReference type="Proteomes" id="UP000199649">
    <property type="component" value="Chromosome I"/>
</dbReference>
<dbReference type="STRING" id="684552.SAMN04489719_2290"/>